<proteinExistence type="inferred from homology"/>
<name>A0A146G8G9_TERSA</name>
<evidence type="ECO:0000256" key="6">
    <source>
        <dbReference type="ARBA" id="ARBA00023136"/>
    </source>
</evidence>
<dbReference type="Proteomes" id="UP000076023">
    <property type="component" value="Unassembled WGS sequence"/>
</dbReference>
<evidence type="ECO:0000256" key="2">
    <source>
        <dbReference type="ARBA" id="ARBA00006679"/>
    </source>
</evidence>
<feature type="transmembrane region" description="Helical" evidence="7">
    <location>
        <begin position="50"/>
        <end position="76"/>
    </location>
</feature>
<comment type="caution">
    <text evidence="8">The sequence shown here is derived from an EMBL/GenBank/DDBJ whole genome shotgun (WGS) entry which is preliminary data.</text>
</comment>
<dbReference type="FunCoup" id="A0A146G8G9">
    <property type="interactions" value="165"/>
</dbReference>
<keyword evidence="3" id="KW-1003">Cell membrane</keyword>
<dbReference type="RefSeq" id="WP_075079685.1">
    <property type="nucleotide sequence ID" value="NZ_BDCO01000002.1"/>
</dbReference>
<dbReference type="GO" id="GO:0005886">
    <property type="term" value="C:plasma membrane"/>
    <property type="evidence" value="ECO:0007669"/>
    <property type="project" value="UniProtKB-SubCell"/>
</dbReference>
<dbReference type="InterPro" id="IPR051907">
    <property type="entry name" value="DoxX-like_oxidoreductase"/>
</dbReference>
<dbReference type="OrthoDB" id="9813193at2"/>
<evidence type="ECO:0000313" key="8">
    <source>
        <dbReference type="EMBL" id="GAT34009.1"/>
    </source>
</evidence>
<feature type="transmembrane region" description="Helical" evidence="7">
    <location>
        <begin position="12"/>
        <end position="30"/>
    </location>
</feature>
<accession>A0A146G8G9</accession>
<gene>
    <name evidence="8" type="ORF">TSACC_22431</name>
</gene>
<sequence length="135" mass="15010">MLLTWLSQYRDIGLLFMRIGIGAIMVMHGWPKLAGGLPAWQKLGHAMGYLGVNFFPGFWGFSSAIVETLGGVLLILGFLFRPTTILLTFNFIVATVLLYKTNNGQFNDWAHPATFLVLFFSLIFVGAGKYSVDRS</sequence>
<comment type="subcellular location">
    <subcellularLocation>
        <location evidence="1">Cell membrane</location>
        <topology evidence="1">Multi-pass membrane protein</topology>
    </subcellularLocation>
</comment>
<protein>
    <submittedName>
        <fullName evidence="8">Putative oxidoreductase</fullName>
    </submittedName>
</protein>
<dbReference type="PANTHER" id="PTHR33452">
    <property type="entry name" value="OXIDOREDUCTASE CATD-RELATED"/>
    <property type="match status" value="1"/>
</dbReference>
<evidence type="ECO:0000256" key="4">
    <source>
        <dbReference type="ARBA" id="ARBA00022692"/>
    </source>
</evidence>
<reference evidence="9" key="1">
    <citation type="journal article" date="2017" name="Genome Announc.">
        <title>Draft Genome Sequence of Terrimicrobium sacchariphilum NM-5T, a Facultative Anaerobic Soil Bacterium of the Class Spartobacteria.</title>
        <authorList>
            <person name="Qiu Y.L."/>
            <person name="Tourlousse D.M."/>
            <person name="Matsuura N."/>
            <person name="Ohashi A."/>
            <person name="Sekiguchi Y."/>
        </authorList>
    </citation>
    <scope>NUCLEOTIDE SEQUENCE [LARGE SCALE GENOMIC DNA]</scope>
    <source>
        <strain evidence="9">NM-5</strain>
    </source>
</reference>
<evidence type="ECO:0000256" key="1">
    <source>
        <dbReference type="ARBA" id="ARBA00004651"/>
    </source>
</evidence>
<dbReference type="Pfam" id="PF07681">
    <property type="entry name" value="DoxX"/>
    <property type="match status" value="1"/>
</dbReference>
<comment type="similarity">
    <text evidence="2">Belongs to the DoxX family.</text>
</comment>
<dbReference type="AlphaFoldDB" id="A0A146G8G9"/>
<evidence type="ECO:0000256" key="5">
    <source>
        <dbReference type="ARBA" id="ARBA00022989"/>
    </source>
</evidence>
<keyword evidence="5 7" id="KW-1133">Transmembrane helix</keyword>
<dbReference type="InterPro" id="IPR032808">
    <property type="entry name" value="DoxX"/>
</dbReference>
<evidence type="ECO:0000256" key="3">
    <source>
        <dbReference type="ARBA" id="ARBA00022475"/>
    </source>
</evidence>
<keyword evidence="6 7" id="KW-0472">Membrane</keyword>
<evidence type="ECO:0000256" key="7">
    <source>
        <dbReference type="SAM" id="Phobius"/>
    </source>
</evidence>
<evidence type="ECO:0000313" key="9">
    <source>
        <dbReference type="Proteomes" id="UP000076023"/>
    </source>
</evidence>
<keyword evidence="4 7" id="KW-0812">Transmembrane</keyword>
<dbReference type="STRING" id="690879.TSACC_22431"/>
<dbReference type="PANTHER" id="PTHR33452:SF1">
    <property type="entry name" value="INNER MEMBRANE PROTEIN YPHA-RELATED"/>
    <property type="match status" value="1"/>
</dbReference>
<dbReference type="EMBL" id="BDCO01000002">
    <property type="protein sequence ID" value="GAT34009.1"/>
    <property type="molecule type" value="Genomic_DNA"/>
</dbReference>
<feature type="transmembrane region" description="Helical" evidence="7">
    <location>
        <begin position="113"/>
        <end position="132"/>
    </location>
</feature>
<feature type="transmembrane region" description="Helical" evidence="7">
    <location>
        <begin position="83"/>
        <end position="101"/>
    </location>
</feature>
<dbReference type="InParanoid" id="A0A146G8G9"/>
<organism evidence="8 9">
    <name type="scientific">Terrimicrobium sacchariphilum</name>
    <dbReference type="NCBI Taxonomy" id="690879"/>
    <lineage>
        <taxon>Bacteria</taxon>
        <taxon>Pseudomonadati</taxon>
        <taxon>Verrucomicrobiota</taxon>
        <taxon>Terrimicrobiia</taxon>
        <taxon>Terrimicrobiales</taxon>
        <taxon>Terrimicrobiaceae</taxon>
        <taxon>Terrimicrobium</taxon>
    </lineage>
</organism>
<keyword evidence="9" id="KW-1185">Reference proteome</keyword>